<organism evidence="1">
    <name type="scientific">Desulfofervidus auxilii</name>
    <dbReference type="NCBI Taxonomy" id="1621989"/>
    <lineage>
        <taxon>Bacteria</taxon>
        <taxon>Pseudomonadati</taxon>
        <taxon>Thermodesulfobacteriota</taxon>
        <taxon>Candidatus Desulfofervidia</taxon>
        <taxon>Candidatus Desulfofervidales</taxon>
        <taxon>Candidatus Desulfofervidaceae</taxon>
        <taxon>Candidatus Desulfofervidus</taxon>
    </lineage>
</organism>
<reference evidence="1" key="1">
    <citation type="journal article" date="2020" name="mSystems">
        <title>Genome- and Community-Level Interaction Insights into Carbon Utilization and Element Cycling Functions of Hydrothermarchaeota in Hydrothermal Sediment.</title>
        <authorList>
            <person name="Zhou Z."/>
            <person name="Liu Y."/>
            <person name="Xu W."/>
            <person name="Pan J."/>
            <person name="Luo Z.H."/>
            <person name="Li M."/>
        </authorList>
    </citation>
    <scope>NUCLEOTIDE SEQUENCE [LARGE SCALE GENOMIC DNA]</scope>
    <source>
        <strain evidence="1">HyVt-233</strain>
    </source>
</reference>
<name>A0A7C0U2A8_DESA2</name>
<sequence>MFLPRFKVRLSNLHTYYLEMPKLIEFLKNDLFTGYIQIQAEEKNLMIFLDTGQIINCLEVSKNDYRNLTLEELLTNIKKEEFVHVFYLPENTVLFWANLFTGKILYPDLSTEFTDANRLIQKLKRENLTGWMEINLPMKEKGIIYFQNGEIIGTCSSWRKWNFQEGEEFLPEITERISQATFNVYKLTLEETLENDLTVENILSFFQELISALEDVIGEKEFFLLWRHKAIEKAEKYPFLDPFANEFEYKSKKIIYEGTASEKELINGLKEICGEIIK</sequence>
<comment type="caution">
    <text evidence="1">The sequence shown here is derived from an EMBL/GenBank/DDBJ whole genome shotgun (WGS) entry which is preliminary data.</text>
</comment>
<gene>
    <name evidence="1" type="ORF">ENG63_03205</name>
</gene>
<dbReference type="AlphaFoldDB" id="A0A7C0U2A8"/>
<dbReference type="EMBL" id="DRBS01000125">
    <property type="protein sequence ID" value="HDD43853.1"/>
    <property type="molecule type" value="Genomic_DNA"/>
</dbReference>
<accession>A0A7C0U2A8</accession>
<proteinExistence type="predicted"/>
<protein>
    <recommendedName>
        <fullName evidence="2">DUF4388 domain-containing protein</fullName>
    </recommendedName>
</protein>
<evidence type="ECO:0008006" key="2">
    <source>
        <dbReference type="Google" id="ProtNLM"/>
    </source>
</evidence>
<feature type="non-terminal residue" evidence="1">
    <location>
        <position position="278"/>
    </location>
</feature>
<dbReference type="Proteomes" id="UP000886289">
    <property type="component" value="Unassembled WGS sequence"/>
</dbReference>
<evidence type="ECO:0000313" key="1">
    <source>
        <dbReference type="EMBL" id="HDD43853.1"/>
    </source>
</evidence>